<reference evidence="1" key="1">
    <citation type="submission" date="2022-05" db="EMBL/GenBank/DDBJ databases">
        <title>An RpoN-dependent PEP-CTERM gene is involved in floc formation of an Aquincola tertiaricarbonis strain.</title>
        <authorList>
            <person name="Qiu D."/>
            <person name="Xia M."/>
        </authorList>
    </citation>
    <scope>NUCLEOTIDE SEQUENCE</scope>
    <source>
        <strain evidence="1">RN12</strain>
    </source>
</reference>
<organism evidence="1 2">
    <name type="scientific">Aquincola tertiaricarbonis</name>
    <dbReference type="NCBI Taxonomy" id="391953"/>
    <lineage>
        <taxon>Bacteria</taxon>
        <taxon>Pseudomonadati</taxon>
        <taxon>Pseudomonadota</taxon>
        <taxon>Betaproteobacteria</taxon>
        <taxon>Burkholderiales</taxon>
        <taxon>Sphaerotilaceae</taxon>
        <taxon>Aquincola</taxon>
    </lineage>
</organism>
<name>A0ABY4SDR3_AQUTE</name>
<dbReference type="Proteomes" id="UP001056201">
    <property type="component" value="Chromosome 2"/>
</dbReference>
<accession>A0ABY4SDR3</accession>
<protein>
    <recommendedName>
        <fullName evidence="3">PIN domain-containing protein</fullName>
    </recommendedName>
</protein>
<sequence>MAAAEEGGVPVMLLFGVLLETDGLQHEDEAALEEALFRWKESKAGFTDCMLAAKAGLLRRQPFMTFDAAAARLPGAQLLG</sequence>
<evidence type="ECO:0008006" key="3">
    <source>
        <dbReference type="Google" id="ProtNLM"/>
    </source>
</evidence>
<gene>
    <name evidence="1" type="ORF">MW290_21205</name>
</gene>
<proteinExistence type="predicted"/>
<dbReference type="EMBL" id="CP097636">
    <property type="protein sequence ID" value="URI11461.1"/>
    <property type="molecule type" value="Genomic_DNA"/>
</dbReference>
<keyword evidence="2" id="KW-1185">Reference proteome</keyword>
<evidence type="ECO:0000313" key="2">
    <source>
        <dbReference type="Proteomes" id="UP001056201"/>
    </source>
</evidence>
<evidence type="ECO:0000313" key="1">
    <source>
        <dbReference type="EMBL" id="URI11461.1"/>
    </source>
</evidence>